<dbReference type="OrthoDB" id="1577640at2759"/>
<dbReference type="Proteomes" id="UP000622797">
    <property type="component" value="Unassembled WGS sequence"/>
</dbReference>
<accession>A0A8H4T834</accession>
<evidence type="ECO:0000313" key="2">
    <source>
        <dbReference type="Proteomes" id="UP000622797"/>
    </source>
</evidence>
<reference evidence="1" key="1">
    <citation type="journal article" date="2020" name="BMC Genomics">
        <title>Correction to: Identification and distribution of gene clusters required for synthesis of sphingolipid metabolism inhibitors in diverse species of the filamentous fungus Fusarium.</title>
        <authorList>
            <person name="Kim H.S."/>
            <person name="Lohmar J.M."/>
            <person name="Busman M."/>
            <person name="Brown D.W."/>
            <person name="Naumann T.A."/>
            <person name="Divon H.H."/>
            <person name="Lysoe E."/>
            <person name="Uhlig S."/>
            <person name="Proctor R.H."/>
        </authorList>
    </citation>
    <scope>NUCLEOTIDE SEQUENCE</scope>
    <source>
        <strain evidence="1">NRRL 20472</strain>
    </source>
</reference>
<name>A0A8H4T834_9HYPO</name>
<dbReference type="AlphaFoldDB" id="A0A8H4T834"/>
<proteinExistence type="predicted"/>
<protein>
    <recommendedName>
        <fullName evidence="3">Fungal N-terminal domain-containing protein</fullName>
    </recommendedName>
</protein>
<evidence type="ECO:0000313" key="1">
    <source>
        <dbReference type="EMBL" id="KAF4953006.1"/>
    </source>
</evidence>
<comment type="caution">
    <text evidence="1">The sequence shown here is derived from an EMBL/GenBank/DDBJ whole genome shotgun (WGS) entry which is preliminary data.</text>
</comment>
<gene>
    <name evidence="1" type="ORF">FSARC_12486</name>
</gene>
<dbReference type="EMBL" id="JABEXW010000858">
    <property type="protein sequence ID" value="KAF4953006.1"/>
    <property type="molecule type" value="Genomic_DNA"/>
</dbReference>
<reference evidence="1" key="2">
    <citation type="submission" date="2020-05" db="EMBL/GenBank/DDBJ databases">
        <authorList>
            <person name="Kim H.-S."/>
            <person name="Proctor R.H."/>
            <person name="Brown D.W."/>
        </authorList>
    </citation>
    <scope>NUCLEOTIDE SEQUENCE</scope>
    <source>
        <strain evidence="1">NRRL 20472</strain>
    </source>
</reference>
<sequence length="1037" mass="117328">MADPFSIASGVAGIISLGLTVCNEIHAYFSAIEGRNDDIEAALQQLALLRSNIEIIKSISSKLSTSHALATDGVSQGLKDCESHFKALESFTKELTTAGTSGSKQKWQNRKLIMMYPFNQKKLVQLHERLSKAQDTLENLVQSLILDVNVGVGDDLRAFRADVKASDGVTHGYLNKTTSQLDTIGPAVEHTSTELTRISTRVEEHVTYATSSHALLHAVNSRLLEQSTQMETIASSIEQMQVVHSGSRTTGSMLAEREIIPRHMKNAEAERRLYRDMTTMCCTCTSTKPRTVNRQSSYVYRAWASLAISTRVNVQNMHQPGCAFYDNQFSTTSTKTTFSYTGLSFLLGHALDVSRIQDSISRASGISFTLRPCRVVESSPAFRLFQDYPRFQKSLSAERDDTPEQEVKKLMRKLRDLYSSGDASPFDVDQCGENIGHYCVKYFFLVGNPAIRFGPQGDALCTFLSYLSCLGVPITTTHLGPSTILDTVVGWDATSTVLPKVYDTLVKCIPGFDPEDSVRTKRRFFLFSPPEAWIILNKYRERLDMFEAFGFGDLILAIMRQDQPKLETILEAPQSLDQISETDHIGRNVLHLSSGWAIGLRLLLKHKATHSLLNQYSSFRLSPLGFALLYSKHACTATDQWTICHECPCYMPAQLLLEADCSVMVGVNHSDRRKRLRDIALVSLSPETLSCYGVDANTLPDATATTLYKKLQKQGHELSSGLVPTVRFCFEDSLFTYPLHPKVAELALNLGIQPFNDCKVPYIVMGNCGSYLDDFEEVLVYIDWLIRNGIRTDLCTDFLKLSVAHNFADIVGKLVYEHYRRHKKMPQLQRPEFTRVLLAISRSEVESRLPCPYMTKPFNRPLAHFLFTSINIENYRLRKWQRLYIMSMLVELMRGIIDNQEAAYLARCAIHILTYLFLGVRHLSECYEEDNETLEQIAEDPSIREEWAELVDEDRPLIEQANKLANDFEEEFQRQNVSITEFLRGHWRRKMRKVRRSNAKLLTDSRKGAMLEIGVVLNNTRGSISDSDSWDSSDDEE</sequence>
<evidence type="ECO:0008006" key="3">
    <source>
        <dbReference type="Google" id="ProtNLM"/>
    </source>
</evidence>
<organism evidence="1 2">
    <name type="scientific">Fusarium sarcochroum</name>
    <dbReference type="NCBI Taxonomy" id="1208366"/>
    <lineage>
        <taxon>Eukaryota</taxon>
        <taxon>Fungi</taxon>
        <taxon>Dikarya</taxon>
        <taxon>Ascomycota</taxon>
        <taxon>Pezizomycotina</taxon>
        <taxon>Sordariomycetes</taxon>
        <taxon>Hypocreomycetidae</taxon>
        <taxon>Hypocreales</taxon>
        <taxon>Nectriaceae</taxon>
        <taxon>Fusarium</taxon>
        <taxon>Fusarium lateritium species complex</taxon>
    </lineage>
</organism>
<keyword evidence="2" id="KW-1185">Reference proteome</keyword>